<accession>A0A0C3BV12</accession>
<name>A0A0C3BV12_HEBCY</name>
<dbReference type="AlphaFoldDB" id="A0A0C3BV12"/>
<proteinExistence type="predicted"/>
<reference evidence="2" key="2">
    <citation type="submission" date="2015-01" db="EMBL/GenBank/DDBJ databases">
        <title>Evolutionary Origins and Diversification of the Mycorrhizal Mutualists.</title>
        <authorList>
            <consortium name="DOE Joint Genome Institute"/>
            <consortium name="Mycorrhizal Genomics Consortium"/>
            <person name="Kohler A."/>
            <person name="Kuo A."/>
            <person name="Nagy L.G."/>
            <person name="Floudas D."/>
            <person name="Copeland A."/>
            <person name="Barry K.W."/>
            <person name="Cichocki N."/>
            <person name="Veneault-Fourrey C."/>
            <person name="LaButti K."/>
            <person name="Lindquist E.A."/>
            <person name="Lipzen A."/>
            <person name="Lundell T."/>
            <person name="Morin E."/>
            <person name="Murat C."/>
            <person name="Riley R."/>
            <person name="Ohm R."/>
            <person name="Sun H."/>
            <person name="Tunlid A."/>
            <person name="Henrissat B."/>
            <person name="Grigoriev I.V."/>
            <person name="Hibbett D.S."/>
            <person name="Martin F."/>
        </authorList>
    </citation>
    <scope>NUCLEOTIDE SEQUENCE [LARGE SCALE GENOMIC DNA]</scope>
    <source>
        <strain evidence="2">h7</strain>
    </source>
</reference>
<gene>
    <name evidence="1" type="ORF">M413DRAFT_32681</name>
</gene>
<evidence type="ECO:0000313" key="2">
    <source>
        <dbReference type="Proteomes" id="UP000053424"/>
    </source>
</evidence>
<protein>
    <submittedName>
        <fullName evidence="1">Uncharacterized protein</fullName>
    </submittedName>
</protein>
<dbReference type="EMBL" id="KN831827">
    <property type="protein sequence ID" value="KIM35216.1"/>
    <property type="molecule type" value="Genomic_DNA"/>
</dbReference>
<organism evidence="1 2">
    <name type="scientific">Hebeloma cylindrosporum</name>
    <dbReference type="NCBI Taxonomy" id="76867"/>
    <lineage>
        <taxon>Eukaryota</taxon>
        <taxon>Fungi</taxon>
        <taxon>Dikarya</taxon>
        <taxon>Basidiomycota</taxon>
        <taxon>Agaricomycotina</taxon>
        <taxon>Agaricomycetes</taxon>
        <taxon>Agaricomycetidae</taxon>
        <taxon>Agaricales</taxon>
        <taxon>Agaricineae</taxon>
        <taxon>Hymenogastraceae</taxon>
        <taxon>Hebeloma</taxon>
    </lineage>
</organism>
<reference evidence="1 2" key="1">
    <citation type="submission" date="2014-04" db="EMBL/GenBank/DDBJ databases">
        <authorList>
            <consortium name="DOE Joint Genome Institute"/>
            <person name="Kuo A."/>
            <person name="Gay G."/>
            <person name="Dore J."/>
            <person name="Kohler A."/>
            <person name="Nagy L.G."/>
            <person name="Floudas D."/>
            <person name="Copeland A."/>
            <person name="Barry K.W."/>
            <person name="Cichocki N."/>
            <person name="Veneault-Fourrey C."/>
            <person name="LaButti K."/>
            <person name="Lindquist E.A."/>
            <person name="Lipzen A."/>
            <person name="Lundell T."/>
            <person name="Morin E."/>
            <person name="Murat C."/>
            <person name="Sun H."/>
            <person name="Tunlid A."/>
            <person name="Henrissat B."/>
            <person name="Grigoriev I.V."/>
            <person name="Hibbett D.S."/>
            <person name="Martin F."/>
            <person name="Nordberg H.P."/>
            <person name="Cantor M.N."/>
            <person name="Hua S.X."/>
        </authorList>
    </citation>
    <scope>NUCLEOTIDE SEQUENCE [LARGE SCALE GENOMIC DNA]</scope>
    <source>
        <strain evidence="2">h7</strain>
    </source>
</reference>
<dbReference type="Proteomes" id="UP000053424">
    <property type="component" value="Unassembled WGS sequence"/>
</dbReference>
<sequence>MTEERDSRIVGILSLAILSLAPETRSLGPRLEPNHWFLSATFATVVATTSTLPPTPLTAGFLWCPLFHEPSSLVLVSHVAARPIAVSSHLSSMSLTIHALSRPYLDVLNPCTHPFHDFHLPRRCWTSSLYNPSFDSPSSPPHSYSLMESTGIAAPLAAPNSLQQLPKFLWFN</sequence>
<dbReference type="HOGENOM" id="CLU_1555450_0_0_1"/>
<evidence type="ECO:0000313" key="1">
    <source>
        <dbReference type="EMBL" id="KIM35216.1"/>
    </source>
</evidence>
<keyword evidence="2" id="KW-1185">Reference proteome</keyword>